<dbReference type="InterPro" id="IPR027417">
    <property type="entry name" value="P-loop_NTPase"/>
</dbReference>
<comment type="caution">
    <text evidence="14">The sequence shown here is derived from an EMBL/GenBank/DDBJ whole genome shotgun (WGS) entry which is preliminary data.</text>
</comment>
<evidence type="ECO:0000256" key="7">
    <source>
        <dbReference type="ARBA" id="ARBA00022840"/>
    </source>
</evidence>
<comment type="function">
    <text evidence="2 10 12">Catalyzes the transfer of a dimethylallyl group onto the adenine at position 37 in tRNAs that read codons beginning with uridine, leading to the formation of N6-(dimethylallyl)adenosine (i(6)A).</text>
</comment>
<evidence type="ECO:0000256" key="1">
    <source>
        <dbReference type="ARBA" id="ARBA00001946"/>
    </source>
</evidence>
<dbReference type="GO" id="GO:0006400">
    <property type="term" value="P:tRNA modification"/>
    <property type="evidence" value="ECO:0007669"/>
    <property type="project" value="TreeGrafter"/>
</dbReference>
<name>A0A0G1MN05_9BACT</name>
<comment type="subunit">
    <text evidence="10">Monomer.</text>
</comment>
<keyword evidence="7 10" id="KW-0067">ATP-binding</keyword>
<dbReference type="InterPro" id="IPR018022">
    <property type="entry name" value="IPT"/>
</dbReference>
<dbReference type="GO" id="GO:0005524">
    <property type="term" value="F:ATP binding"/>
    <property type="evidence" value="ECO:0007669"/>
    <property type="project" value="UniProtKB-UniRule"/>
</dbReference>
<keyword evidence="6 10" id="KW-0547">Nucleotide-binding</keyword>
<keyword evidence="4 10" id="KW-0808">Transferase</keyword>
<dbReference type="AlphaFoldDB" id="A0A0G1MN05"/>
<evidence type="ECO:0000256" key="2">
    <source>
        <dbReference type="ARBA" id="ARBA00003213"/>
    </source>
</evidence>
<evidence type="ECO:0000256" key="6">
    <source>
        <dbReference type="ARBA" id="ARBA00022741"/>
    </source>
</evidence>
<dbReference type="PANTHER" id="PTHR11088">
    <property type="entry name" value="TRNA DIMETHYLALLYLTRANSFERASE"/>
    <property type="match status" value="1"/>
</dbReference>
<sequence length="324" mass="37374">MEKLLVICGPTATGKTPLAIKLAKRFNGEIVSADSRQVYKGMDIGTGKDLPVGAKIKYLWFGKYGYYEIDTVKVWGYDLADPRHEYSVAQYIKFAERIISDILKRGKLPILVGGTGLYIKAVVDGIPTVYIPRDNRLRKNFENRDVSGLFETLAQMDSIRAAQMNASDKKNSRRLVRAIEVATWRINNAEKGQRMEKRKKDFDVLMIGLMAPAVVVEERIGLRVRERMEKGILPEIKKLLKSGVGWDTQAMGSMGYGIWRDYVEGEVDEKNILGEWQREEVKYARRQTTWFRKEKRVNWFDITQRSNAPKVEKMVKKWHNTKYV</sequence>
<feature type="site" description="Interaction with substrate tRNA" evidence="10">
    <location>
        <position position="115"/>
    </location>
</feature>
<dbReference type="Proteomes" id="UP000034329">
    <property type="component" value="Unassembled WGS sequence"/>
</dbReference>
<comment type="catalytic activity">
    <reaction evidence="9 10 11">
        <text>adenosine(37) in tRNA + dimethylallyl diphosphate = N(6)-dimethylallyladenosine(37) in tRNA + diphosphate</text>
        <dbReference type="Rhea" id="RHEA:26482"/>
        <dbReference type="Rhea" id="RHEA-COMP:10162"/>
        <dbReference type="Rhea" id="RHEA-COMP:10375"/>
        <dbReference type="ChEBI" id="CHEBI:33019"/>
        <dbReference type="ChEBI" id="CHEBI:57623"/>
        <dbReference type="ChEBI" id="CHEBI:74411"/>
        <dbReference type="ChEBI" id="CHEBI:74415"/>
        <dbReference type="EC" id="2.5.1.75"/>
    </reaction>
</comment>
<evidence type="ECO:0000256" key="13">
    <source>
        <dbReference type="RuleBase" id="RU003785"/>
    </source>
</evidence>
<dbReference type="Gene3D" id="1.10.20.140">
    <property type="match status" value="1"/>
</dbReference>
<dbReference type="Pfam" id="PF01715">
    <property type="entry name" value="IPPT"/>
    <property type="match status" value="1"/>
</dbReference>
<evidence type="ECO:0000256" key="5">
    <source>
        <dbReference type="ARBA" id="ARBA00022694"/>
    </source>
</evidence>
<feature type="site" description="Interaction with substrate tRNA" evidence="10">
    <location>
        <position position="138"/>
    </location>
</feature>
<evidence type="ECO:0000256" key="9">
    <source>
        <dbReference type="ARBA" id="ARBA00049563"/>
    </source>
</evidence>
<proteinExistence type="inferred from homology"/>
<feature type="binding site" evidence="10">
    <location>
        <begin position="9"/>
        <end position="16"/>
    </location>
    <ligand>
        <name>ATP</name>
        <dbReference type="ChEBI" id="CHEBI:30616"/>
    </ligand>
</feature>
<evidence type="ECO:0000313" key="15">
    <source>
        <dbReference type="Proteomes" id="UP000034329"/>
    </source>
</evidence>
<dbReference type="PANTHER" id="PTHR11088:SF60">
    <property type="entry name" value="TRNA DIMETHYLALLYLTRANSFERASE"/>
    <property type="match status" value="1"/>
</dbReference>
<dbReference type="HAMAP" id="MF_00185">
    <property type="entry name" value="IPP_trans"/>
    <property type="match status" value="1"/>
</dbReference>
<evidence type="ECO:0000256" key="10">
    <source>
        <dbReference type="HAMAP-Rule" id="MF_00185"/>
    </source>
</evidence>
<feature type="binding site" evidence="10">
    <location>
        <begin position="11"/>
        <end position="16"/>
    </location>
    <ligand>
        <name>substrate</name>
    </ligand>
</feature>
<dbReference type="EC" id="2.5.1.75" evidence="10"/>
<evidence type="ECO:0000256" key="12">
    <source>
        <dbReference type="RuleBase" id="RU003784"/>
    </source>
</evidence>
<dbReference type="NCBIfam" id="TIGR00174">
    <property type="entry name" value="miaA"/>
    <property type="match status" value="1"/>
</dbReference>
<dbReference type="EMBL" id="LCLA01000037">
    <property type="protein sequence ID" value="KKU09564.1"/>
    <property type="molecule type" value="Genomic_DNA"/>
</dbReference>
<evidence type="ECO:0000256" key="3">
    <source>
        <dbReference type="ARBA" id="ARBA00005842"/>
    </source>
</evidence>
<comment type="similarity">
    <text evidence="3 10 13">Belongs to the IPP transferase family.</text>
</comment>
<evidence type="ECO:0000313" key="14">
    <source>
        <dbReference type="EMBL" id="KKU09564.1"/>
    </source>
</evidence>
<dbReference type="SUPFAM" id="SSF52540">
    <property type="entry name" value="P-loop containing nucleoside triphosphate hydrolases"/>
    <property type="match status" value="1"/>
</dbReference>
<reference evidence="14 15" key="1">
    <citation type="journal article" date="2015" name="Nature">
        <title>rRNA introns, odd ribosomes, and small enigmatic genomes across a large radiation of phyla.</title>
        <authorList>
            <person name="Brown C.T."/>
            <person name="Hug L.A."/>
            <person name="Thomas B.C."/>
            <person name="Sharon I."/>
            <person name="Castelle C.J."/>
            <person name="Singh A."/>
            <person name="Wilkins M.J."/>
            <person name="Williams K.H."/>
            <person name="Banfield J.F."/>
        </authorList>
    </citation>
    <scope>NUCLEOTIDE SEQUENCE [LARGE SCALE GENOMIC DNA]</scope>
</reference>
<keyword evidence="5 10" id="KW-0819">tRNA processing</keyword>
<comment type="caution">
    <text evidence="10">Lacks conserved residue(s) required for the propagation of feature annotation.</text>
</comment>
<comment type="cofactor">
    <cofactor evidence="1 10">
        <name>Mg(2+)</name>
        <dbReference type="ChEBI" id="CHEBI:18420"/>
    </cofactor>
</comment>
<evidence type="ECO:0000256" key="8">
    <source>
        <dbReference type="ARBA" id="ARBA00022842"/>
    </source>
</evidence>
<evidence type="ECO:0000256" key="11">
    <source>
        <dbReference type="RuleBase" id="RU003783"/>
    </source>
</evidence>
<accession>A0A0G1MN05</accession>
<evidence type="ECO:0000256" key="4">
    <source>
        <dbReference type="ARBA" id="ARBA00022679"/>
    </source>
</evidence>
<feature type="region of interest" description="Interaction with substrate tRNA" evidence="10">
    <location>
        <begin position="34"/>
        <end position="37"/>
    </location>
</feature>
<gene>
    <name evidence="10" type="primary">miaA</name>
    <name evidence="14" type="ORF">UX13_C0037G0013</name>
</gene>
<dbReference type="GO" id="GO:0052381">
    <property type="term" value="F:tRNA dimethylallyltransferase activity"/>
    <property type="evidence" value="ECO:0007669"/>
    <property type="project" value="UniProtKB-UniRule"/>
</dbReference>
<dbReference type="PATRIC" id="fig|1618581.3.peg.580"/>
<organism evidence="14 15">
    <name type="scientific">Candidatus Woesebacteria bacterium GW2011_GWB1_45_5</name>
    <dbReference type="NCBI Taxonomy" id="1618581"/>
    <lineage>
        <taxon>Bacteria</taxon>
        <taxon>Candidatus Woeseibacteriota</taxon>
    </lineage>
</organism>
<protein>
    <recommendedName>
        <fullName evidence="10">tRNA dimethylallyltransferase</fullName>
        <ecNumber evidence="10">2.5.1.75</ecNumber>
    </recommendedName>
    <alternativeName>
        <fullName evidence="10">Dimethylallyl diphosphate:tRNA dimethylallyltransferase</fullName>
        <shortName evidence="10">DMAPP:tRNA dimethylallyltransferase</shortName>
        <shortName evidence="10">DMATase</shortName>
    </alternativeName>
    <alternativeName>
        <fullName evidence="10">Isopentenyl-diphosphate:tRNA isopentenyltransferase</fullName>
        <shortName evidence="10">IPP transferase</shortName>
        <shortName evidence="10">IPPT</shortName>
        <shortName evidence="10">IPTase</shortName>
    </alternativeName>
</protein>
<dbReference type="Gene3D" id="3.40.50.300">
    <property type="entry name" value="P-loop containing nucleotide triphosphate hydrolases"/>
    <property type="match status" value="1"/>
</dbReference>
<dbReference type="InterPro" id="IPR039657">
    <property type="entry name" value="Dimethylallyltransferase"/>
</dbReference>
<keyword evidence="8 10" id="KW-0460">Magnesium</keyword>